<dbReference type="PROSITE" id="PS51257">
    <property type="entry name" value="PROKAR_LIPOPROTEIN"/>
    <property type="match status" value="1"/>
</dbReference>
<evidence type="ECO:0000256" key="1">
    <source>
        <dbReference type="SAM" id="SignalP"/>
    </source>
</evidence>
<organism evidence="3 4">
    <name type="scientific">Chitinophaga skermanii</name>
    <dbReference type="NCBI Taxonomy" id="331697"/>
    <lineage>
        <taxon>Bacteria</taxon>
        <taxon>Pseudomonadati</taxon>
        <taxon>Bacteroidota</taxon>
        <taxon>Chitinophagia</taxon>
        <taxon>Chitinophagales</taxon>
        <taxon>Chitinophagaceae</taxon>
        <taxon>Chitinophaga</taxon>
    </lineage>
</organism>
<feature type="signal peptide" evidence="1">
    <location>
        <begin position="1"/>
        <end position="23"/>
    </location>
</feature>
<name>A0A327QBZ5_9BACT</name>
<proteinExistence type="predicted"/>
<evidence type="ECO:0000313" key="3">
    <source>
        <dbReference type="EMBL" id="RAJ01495.1"/>
    </source>
</evidence>
<dbReference type="Gene3D" id="2.40.128.640">
    <property type="match status" value="1"/>
</dbReference>
<accession>A0A327QBZ5</accession>
<sequence length="238" mass="25746">MKTTILLAAAVLTGFSACQNANKASTADSTAITPATTSTVTPIEGYYEASLAAASSPGRTIGLELEPGGQATMLTDYHNQTPEIVDKGDWKKEDSTAIIVTTVTVGSGNSTKDTLRFKKDGNSLIYTGNAYGSDGLVLTAKDKPAPVDKELIVWVDDEVECKGGMGEKLKCFYVVYGDKFMNPGKGKFETLSAPINGFKYEKGNRYKLRVNRKLRNPAPADASMYEYDLIEQVEKTKK</sequence>
<keyword evidence="4" id="KW-1185">Reference proteome</keyword>
<feature type="domain" description="DUF4377" evidence="2">
    <location>
        <begin position="158"/>
        <end position="235"/>
    </location>
</feature>
<evidence type="ECO:0000313" key="4">
    <source>
        <dbReference type="Proteomes" id="UP000249547"/>
    </source>
</evidence>
<reference evidence="3 4" key="1">
    <citation type="submission" date="2018-06" db="EMBL/GenBank/DDBJ databases">
        <title>Genomic Encyclopedia of Archaeal and Bacterial Type Strains, Phase II (KMG-II): from individual species to whole genera.</title>
        <authorList>
            <person name="Goeker M."/>
        </authorList>
    </citation>
    <scope>NUCLEOTIDE SEQUENCE [LARGE SCALE GENOMIC DNA]</scope>
    <source>
        <strain evidence="3 4">DSM 23857</strain>
    </source>
</reference>
<dbReference type="AlphaFoldDB" id="A0A327QBZ5"/>
<dbReference type="InterPro" id="IPR025485">
    <property type="entry name" value="DUF4377"/>
</dbReference>
<keyword evidence="1" id="KW-0732">Signal</keyword>
<gene>
    <name evidence="3" type="ORF">LX64_03710</name>
</gene>
<dbReference type="Proteomes" id="UP000249547">
    <property type="component" value="Unassembled WGS sequence"/>
</dbReference>
<dbReference type="EMBL" id="QLLL01000007">
    <property type="protein sequence ID" value="RAJ01495.1"/>
    <property type="molecule type" value="Genomic_DNA"/>
</dbReference>
<dbReference type="RefSeq" id="WP_111599137.1">
    <property type="nucleotide sequence ID" value="NZ_QLLL01000007.1"/>
</dbReference>
<protein>
    <submittedName>
        <fullName evidence="3">Uncharacterized protein DUF4377</fullName>
    </submittedName>
</protein>
<dbReference type="Pfam" id="PF14302">
    <property type="entry name" value="DUF4377"/>
    <property type="match status" value="1"/>
</dbReference>
<comment type="caution">
    <text evidence="3">The sequence shown here is derived from an EMBL/GenBank/DDBJ whole genome shotgun (WGS) entry which is preliminary data.</text>
</comment>
<dbReference type="OrthoDB" id="880459at2"/>
<evidence type="ECO:0000259" key="2">
    <source>
        <dbReference type="Pfam" id="PF14302"/>
    </source>
</evidence>
<feature type="chain" id="PRO_5016457148" evidence="1">
    <location>
        <begin position="24"/>
        <end position="238"/>
    </location>
</feature>